<gene>
    <name evidence="6" type="ORF">Tci_254933</name>
</gene>
<dbReference type="PANTHER" id="PTHR11439:SF483">
    <property type="entry name" value="PEPTIDE SYNTHASE GLIP-LIKE, PUTATIVE (AFU_ORTHOLOGUE AFUA_3G12920)-RELATED"/>
    <property type="match status" value="1"/>
</dbReference>
<keyword evidence="1" id="KW-0645">Protease</keyword>
<evidence type="ECO:0000259" key="5">
    <source>
        <dbReference type="Pfam" id="PF22936"/>
    </source>
</evidence>
<comment type="caution">
    <text evidence="6">The sequence shown here is derived from an EMBL/GenBank/DDBJ whole genome shotgun (WGS) entry which is preliminary data.</text>
</comment>
<feature type="coiled-coil region" evidence="2">
    <location>
        <begin position="16"/>
        <end position="43"/>
    </location>
</feature>
<evidence type="ECO:0000259" key="4">
    <source>
        <dbReference type="Pfam" id="PF07727"/>
    </source>
</evidence>
<reference evidence="6" key="1">
    <citation type="journal article" date="2019" name="Sci. Rep.">
        <title>Draft genome of Tanacetum cinerariifolium, the natural source of mosquito coil.</title>
        <authorList>
            <person name="Yamashiro T."/>
            <person name="Shiraishi A."/>
            <person name="Satake H."/>
            <person name="Nakayama K."/>
        </authorList>
    </citation>
    <scope>NUCLEOTIDE SEQUENCE</scope>
</reference>
<proteinExistence type="predicted"/>
<dbReference type="InterPro" id="IPR054722">
    <property type="entry name" value="PolX-like_BBD"/>
</dbReference>
<evidence type="ECO:0000256" key="1">
    <source>
        <dbReference type="ARBA" id="ARBA00022750"/>
    </source>
</evidence>
<feature type="compositionally biased region" description="Basic and acidic residues" evidence="3">
    <location>
        <begin position="1311"/>
        <end position="1326"/>
    </location>
</feature>
<dbReference type="SUPFAM" id="SSF56672">
    <property type="entry name" value="DNA/RNA polymerases"/>
    <property type="match status" value="1"/>
</dbReference>
<evidence type="ECO:0000256" key="2">
    <source>
        <dbReference type="SAM" id="Coils"/>
    </source>
</evidence>
<accession>A0A699GYV1</accession>
<dbReference type="EMBL" id="BKCJ010075920">
    <property type="protein sequence ID" value="GEW82957.1"/>
    <property type="molecule type" value="Genomic_DNA"/>
</dbReference>
<feature type="region of interest" description="Disordered" evidence="3">
    <location>
        <begin position="1254"/>
        <end position="1346"/>
    </location>
</feature>
<dbReference type="GO" id="GO:0004190">
    <property type="term" value="F:aspartic-type endopeptidase activity"/>
    <property type="evidence" value="ECO:0007669"/>
    <property type="project" value="UniProtKB-KW"/>
</dbReference>
<name>A0A699GYV1_TANCI</name>
<dbReference type="Pfam" id="PF07727">
    <property type="entry name" value="RVT_2"/>
    <property type="match status" value="1"/>
</dbReference>
<dbReference type="InterPro" id="IPR013103">
    <property type="entry name" value="RVT_2"/>
</dbReference>
<sequence length="1566" mass="178790">MKERLVNGRIIIPKDFDEVKTKLKEALTQIRELQKKRMRQREKIAFIHFRDSDLEMTLEDIQASAMTHAAIRKLVVDSVATALEAQAATMENTNNPNRSSRLRRTPIARKCTYGKFMSCQPFYFNGNSKKDKIQRPSSSTQKNKVKAYPMTVKSSLKNKNYAVEPKGTTIVQHSKLNDLCNCCMLSDNHDLCVLNVINDVNGRSKSNSIKNNSKRKVWKPTGKHMTGDRSQLANFVNKFLGKVKFGNDHVAKIIGYGDYQIGNVTILKVYYVEGLGHNLFSIGRFFDSNLKVSFSQHICFIRNLKGDDLLTGSRGNNLYTLSLVDMMVSSHICLLLKASKTKSWLWHRRLSSELCSKPALHEMTHATISSGLVPNPPPSTSYVPPSRTDWDILFQPLFDELLTLTPSVDSQSPKVITLIAEVVAPEPIKSTGSPSSTTVDKDVPSPSNSQTTSETHSPVISNDVEEENHELDITHINNDPFFEIPIPKNDYESSCSDVIPTVLYTASPNSEHITKWTKDHPLDNIIGELKRPVSTRLQLHEQALFCYYDTFLTSVKPKTYKDALTQSCWIEAIQEELNEFECLQVWELIPHVKTALLNGILCEEVYVSQPDGFVDQDNPNHVYKLKKSLYGLKQAPCAWYNLLLKFLLSQEFSKGTVDPTFFIRRQGKDILLVQIYVDDIIFVSTTPELLPMDTPMVEKSKLDEDPQGKFIDPTHYHGMVGTLMYLIASRPDLTFVVCMCARYQAKPTEKHLHTIKRIFKYLRGTINRGLCYPKDSSIALTSYANIDQAGSQDTRRNTSGIAPADCLKIGKCNHRLSFNLKSNEPTIQVVLDALKLTSFYNAFLITANVPEIYMQEIWATVSLYHNSLHFKMNDKSYTLNVEKFVDMLQIFPRLPAKPKYKKKDDEPVTSPKSKTTSASKEAEQIKLATKRNKEDFHISQARGLGDGVDTQSKVLDEQEQKTYGTNKGTGTILGVPDVPPYESKSYKESWGDIEDEDDNDDDDGNNDDHDGDDDDGESDDHNDDSDDERTESDIDEIPDPNLTNVDQTKYEEEDVEEIARTPSDYEHTNEEKLDDEESMDDEEDDEVIKDRYDDVNVNLGNNDAEMTDANQGGLEQKMFYKNLDLSKKKKMLIKFQNLENPSLVDNEIESLMETLAPHATATPEITSGFTTTTPPPPLFFNPLLQQQTQTITTPTFITITSINLTIPLTEIPNFASVFKFDQRVSTLEYDVSELKQTNQFAEAVSSILGIVDKGRDDQDKDEDPSAASDRETKKRKSGKDTESFKDSSKSVYADEPSHTVKESSMQQDQEFVTRDYNEQPVDKEVTKANLFKKPKRPPTPDPDWKCSKATTKRLDCHNLENKPYPFDLRKPLPLIQDHRGRQIIPKDYFINKDLEYLNGGDSRRRYSTSMTKTKAATYELKRIEDLVPKLWSPVVYDYDHLEEIEVRRDDQQRYTFREGDFKRLRLQDIEDMLLLLVQRKLTNLTIDERNKTAYTSHSNPHGIIYMDQFKRKRLMRTDELHKFSDGTLIDVRTALHDIVAGIRMECMPMQKWSNLDKKRARVMVRK</sequence>
<feature type="domain" description="Retrovirus-related Pol polyprotein from transposon TNT 1-94-like beta-barrel" evidence="5">
    <location>
        <begin position="223"/>
        <end position="285"/>
    </location>
</feature>
<feature type="compositionally biased region" description="Basic and acidic residues" evidence="3">
    <location>
        <begin position="1268"/>
        <end position="1288"/>
    </location>
</feature>
<keyword evidence="1" id="KW-0378">Hydrolase</keyword>
<keyword evidence="1" id="KW-0064">Aspartyl protease</keyword>
<feature type="compositionally biased region" description="Polar residues" evidence="3">
    <location>
        <begin position="445"/>
        <end position="460"/>
    </location>
</feature>
<dbReference type="InterPro" id="IPR043502">
    <property type="entry name" value="DNA/RNA_pol_sf"/>
</dbReference>
<keyword evidence="2" id="KW-0175">Coiled coil</keyword>
<protein>
    <submittedName>
        <fullName evidence="6">Uncharacterized protein</fullName>
    </submittedName>
</protein>
<evidence type="ECO:0000313" key="6">
    <source>
        <dbReference type="EMBL" id="GEW82957.1"/>
    </source>
</evidence>
<feature type="compositionally biased region" description="Low complexity" evidence="3">
    <location>
        <begin position="908"/>
        <end position="919"/>
    </location>
</feature>
<dbReference type="PANTHER" id="PTHR11439">
    <property type="entry name" value="GAG-POL-RELATED RETROTRANSPOSON"/>
    <property type="match status" value="1"/>
</dbReference>
<feature type="compositionally biased region" description="Acidic residues" evidence="3">
    <location>
        <begin position="1072"/>
        <end position="1085"/>
    </location>
</feature>
<feature type="compositionally biased region" description="Acidic residues" evidence="3">
    <location>
        <begin position="991"/>
        <end position="1038"/>
    </location>
</feature>
<feature type="region of interest" description="Disordered" evidence="3">
    <location>
        <begin position="898"/>
        <end position="1085"/>
    </location>
</feature>
<evidence type="ECO:0000256" key="3">
    <source>
        <dbReference type="SAM" id="MobiDB-lite"/>
    </source>
</evidence>
<dbReference type="Pfam" id="PF22936">
    <property type="entry name" value="Pol_BBD"/>
    <property type="match status" value="1"/>
</dbReference>
<feature type="domain" description="Reverse transcriptase Ty1/copia-type" evidence="4">
    <location>
        <begin position="592"/>
        <end position="686"/>
    </location>
</feature>
<feature type="compositionally biased region" description="Basic and acidic residues" evidence="3">
    <location>
        <begin position="1057"/>
        <end position="1071"/>
    </location>
</feature>
<feature type="region of interest" description="Disordered" evidence="3">
    <location>
        <begin position="427"/>
        <end position="460"/>
    </location>
</feature>
<organism evidence="6">
    <name type="scientific">Tanacetum cinerariifolium</name>
    <name type="common">Dalmatian daisy</name>
    <name type="synonym">Chrysanthemum cinerariifolium</name>
    <dbReference type="NCBI Taxonomy" id="118510"/>
    <lineage>
        <taxon>Eukaryota</taxon>
        <taxon>Viridiplantae</taxon>
        <taxon>Streptophyta</taxon>
        <taxon>Embryophyta</taxon>
        <taxon>Tracheophyta</taxon>
        <taxon>Spermatophyta</taxon>
        <taxon>Magnoliopsida</taxon>
        <taxon>eudicotyledons</taxon>
        <taxon>Gunneridae</taxon>
        <taxon>Pentapetalae</taxon>
        <taxon>asterids</taxon>
        <taxon>campanulids</taxon>
        <taxon>Asterales</taxon>
        <taxon>Asteraceae</taxon>
        <taxon>Asteroideae</taxon>
        <taxon>Anthemideae</taxon>
        <taxon>Anthemidinae</taxon>
        <taxon>Tanacetum</taxon>
    </lineage>
</organism>